<dbReference type="OrthoDB" id="5132116at2759"/>
<reference evidence="2 3" key="1">
    <citation type="journal article" date="2020" name="Genome Biol. Evol.">
        <title>Comparative genomics of strictly vertically transmitted, feminizing microsporidia endosymbionts of amphipod crustaceans.</title>
        <authorList>
            <person name="Cormier A."/>
            <person name="Chebbi M.A."/>
            <person name="Giraud I."/>
            <person name="Wattier R."/>
            <person name="Teixeira M."/>
            <person name="Gilbert C."/>
            <person name="Rigaud T."/>
            <person name="Cordaux R."/>
        </authorList>
    </citation>
    <scope>NUCLEOTIDE SEQUENCE [LARGE SCALE GENOMIC DNA]</scope>
    <source>
        <strain evidence="2 3">Ou3-Ou53</strain>
    </source>
</reference>
<dbReference type="SMART" id="SM00268">
    <property type="entry name" value="ACTIN"/>
    <property type="match status" value="1"/>
</dbReference>
<dbReference type="InterPro" id="IPR043129">
    <property type="entry name" value="ATPase_NBD"/>
</dbReference>
<gene>
    <name evidence="2" type="primary">ARP4</name>
    <name evidence="2" type="ORF">NGRA_3440</name>
</gene>
<dbReference type="PANTHER" id="PTHR11937">
    <property type="entry name" value="ACTIN"/>
    <property type="match status" value="1"/>
</dbReference>
<sequence length="303" mass="34457">MFVASDRSTVVVDIGTETYKIGYSDNGIPTRFGSSSTISNGFVSPVKYSKIVDVPAYLKILRDNIPQDTSYLCIAENTFEEPETRKEILRILMEEDDVSSLFFAKSGLLDSFSYGKYTSLVLSFNGGSTQVCSIINGIITNKRMIPEGCLFVTNKFRSGNSALDTYKSLEQARMKKEDYYEELKRNPFGEKETSCHSEILKIVDYAKEILDLCSEEERCLLLSNILVAGSGSTIPFIQSELDRMFSDRFRSYKIRIFLRECRFHTFFGGVVFSNIGSTKLLHIGKMDYQEYGVSILERKEYLK</sequence>
<evidence type="ECO:0000256" key="1">
    <source>
        <dbReference type="RuleBase" id="RU000487"/>
    </source>
</evidence>
<comment type="similarity">
    <text evidence="1">Belongs to the actin family.</text>
</comment>
<proteinExistence type="inferred from homology"/>
<organism evidence="2 3">
    <name type="scientific">Nosema granulosis</name>
    <dbReference type="NCBI Taxonomy" id="83296"/>
    <lineage>
        <taxon>Eukaryota</taxon>
        <taxon>Fungi</taxon>
        <taxon>Fungi incertae sedis</taxon>
        <taxon>Microsporidia</taxon>
        <taxon>Nosematidae</taxon>
        <taxon>Nosema</taxon>
    </lineage>
</organism>
<dbReference type="InterPro" id="IPR004000">
    <property type="entry name" value="Actin"/>
</dbReference>
<comment type="caution">
    <text evidence="2">The sequence shown here is derived from an EMBL/GenBank/DDBJ whole genome shotgun (WGS) entry which is preliminary data.</text>
</comment>
<name>A0A9P6GW69_9MICR</name>
<dbReference type="EMBL" id="SBJO01001119">
    <property type="protein sequence ID" value="KAF9750354.1"/>
    <property type="molecule type" value="Genomic_DNA"/>
</dbReference>
<accession>A0A9P6GW69</accession>
<dbReference type="SUPFAM" id="SSF53067">
    <property type="entry name" value="Actin-like ATPase domain"/>
    <property type="match status" value="2"/>
</dbReference>
<evidence type="ECO:0000313" key="2">
    <source>
        <dbReference type="EMBL" id="KAF9750354.1"/>
    </source>
</evidence>
<dbReference type="Pfam" id="PF00022">
    <property type="entry name" value="Actin"/>
    <property type="match status" value="2"/>
</dbReference>
<keyword evidence="3" id="KW-1185">Reference proteome</keyword>
<dbReference type="Gene3D" id="3.30.420.40">
    <property type="match status" value="2"/>
</dbReference>
<protein>
    <submittedName>
        <fullName evidence="2">Actin-related protein 4</fullName>
    </submittedName>
</protein>
<dbReference type="Proteomes" id="UP000740883">
    <property type="component" value="Unassembled WGS sequence"/>
</dbReference>
<evidence type="ECO:0000313" key="3">
    <source>
        <dbReference type="Proteomes" id="UP000740883"/>
    </source>
</evidence>
<dbReference type="AlphaFoldDB" id="A0A9P6GW69"/>